<proteinExistence type="predicted"/>
<organism evidence="2 3">
    <name type="scientific">Brassica cretica</name>
    <name type="common">Mustard</name>
    <dbReference type="NCBI Taxonomy" id="69181"/>
    <lineage>
        <taxon>Eukaryota</taxon>
        <taxon>Viridiplantae</taxon>
        <taxon>Streptophyta</taxon>
        <taxon>Embryophyta</taxon>
        <taxon>Tracheophyta</taxon>
        <taxon>Spermatophyta</taxon>
        <taxon>Magnoliopsida</taxon>
        <taxon>eudicotyledons</taxon>
        <taxon>Gunneridae</taxon>
        <taxon>Pentapetalae</taxon>
        <taxon>rosids</taxon>
        <taxon>malvids</taxon>
        <taxon>Brassicales</taxon>
        <taxon>Brassicaceae</taxon>
        <taxon>Brassiceae</taxon>
        <taxon>Brassica</taxon>
    </lineage>
</organism>
<dbReference type="AlphaFoldDB" id="A0A8S9SP42"/>
<accession>A0A8S9SP42</accession>
<gene>
    <name evidence="2" type="ORF">F2Q69_00037882</name>
</gene>
<feature type="compositionally biased region" description="Polar residues" evidence="1">
    <location>
        <begin position="46"/>
        <end position="59"/>
    </location>
</feature>
<evidence type="ECO:0000313" key="3">
    <source>
        <dbReference type="Proteomes" id="UP000712600"/>
    </source>
</evidence>
<evidence type="ECO:0000256" key="1">
    <source>
        <dbReference type="SAM" id="MobiDB-lite"/>
    </source>
</evidence>
<dbReference type="Proteomes" id="UP000712600">
    <property type="component" value="Unassembled WGS sequence"/>
</dbReference>
<sequence>MALRRYIAAEKGKAPHGKPFGNRIPPPDFRGQSLRNKLVPSRRTSEYTAASRQQGRALNQHNEVFSRGREDTFEYHHQTHTIPTTEEVLEELREVTHRYTNVPDKVESAARHLRVAQSEEEGLMERTAAGIIAAETRNLSREEPEPQLPITVFDRLEAPSNVSLLPSVFNKLDFQTADNGTKLPAIPESPPREVMSLQSGRKKRKKIGPSPRILAGASSRKRNLSRASPARHGFPYASPIMSQQGRQCARVP</sequence>
<protein>
    <submittedName>
        <fullName evidence="2">Uncharacterized protein</fullName>
    </submittedName>
</protein>
<feature type="region of interest" description="Disordered" evidence="1">
    <location>
        <begin position="1"/>
        <end position="59"/>
    </location>
</feature>
<dbReference type="EMBL" id="QGKX02000004">
    <property type="protein sequence ID" value="KAF3601833.1"/>
    <property type="molecule type" value="Genomic_DNA"/>
</dbReference>
<name>A0A8S9SP42_BRACR</name>
<feature type="region of interest" description="Disordered" evidence="1">
    <location>
        <begin position="180"/>
        <end position="252"/>
    </location>
</feature>
<evidence type="ECO:0000313" key="2">
    <source>
        <dbReference type="EMBL" id="KAF3601833.1"/>
    </source>
</evidence>
<comment type="caution">
    <text evidence="2">The sequence shown here is derived from an EMBL/GenBank/DDBJ whole genome shotgun (WGS) entry which is preliminary data.</text>
</comment>
<reference evidence="2" key="1">
    <citation type="submission" date="2019-12" db="EMBL/GenBank/DDBJ databases">
        <title>Genome sequencing and annotation of Brassica cretica.</title>
        <authorList>
            <person name="Studholme D.J."/>
            <person name="Sarris P."/>
        </authorList>
    </citation>
    <scope>NUCLEOTIDE SEQUENCE</scope>
    <source>
        <strain evidence="2">PFS-109/04</strain>
        <tissue evidence="2">Leaf</tissue>
    </source>
</reference>